<gene>
    <name evidence="3" type="ORF">B0H17DRAFT_1029530</name>
</gene>
<feature type="compositionally biased region" description="Basic and acidic residues" evidence="1">
    <location>
        <begin position="306"/>
        <end position="318"/>
    </location>
</feature>
<dbReference type="InterPro" id="IPR001206">
    <property type="entry name" value="Diacylglycerol_kinase_cat_dom"/>
</dbReference>
<dbReference type="PROSITE" id="PS50146">
    <property type="entry name" value="DAGK"/>
    <property type="match status" value="1"/>
</dbReference>
<dbReference type="PANTHER" id="PTHR12358:SF31">
    <property type="entry name" value="ACYLGLYCEROL KINASE, MITOCHONDRIAL"/>
    <property type="match status" value="1"/>
</dbReference>
<name>A0AAD7H1R1_MYCRO</name>
<keyword evidence="3" id="KW-0418">Kinase</keyword>
<dbReference type="EMBL" id="JARKIE010000002">
    <property type="protein sequence ID" value="KAJ7709860.1"/>
    <property type="molecule type" value="Genomic_DNA"/>
</dbReference>
<dbReference type="SMART" id="SM00046">
    <property type="entry name" value="DAGKc"/>
    <property type="match status" value="1"/>
</dbReference>
<dbReference type="InterPro" id="IPR050187">
    <property type="entry name" value="Lipid_Phosphate_FormReg"/>
</dbReference>
<dbReference type="GO" id="GO:0016773">
    <property type="term" value="F:phosphotransferase activity, alcohol group as acceptor"/>
    <property type="evidence" value="ECO:0007669"/>
    <property type="project" value="UniProtKB-ARBA"/>
</dbReference>
<evidence type="ECO:0000259" key="2">
    <source>
        <dbReference type="PROSITE" id="PS50146"/>
    </source>
</evidence>
<organism evidence="3 4">
    <name type="scientific">Mycena rosella</name>
    <name type="common">Pink bonnet</name>
    <name type="synonym">Agaricus rosellus</name>
    <dbReference type="NCBI Taxonomy" id="1033263"/>
    <lineage>
        <taxon>Eukaryota</taxon>
        <taxon>Fungi</taxon>
        <taxon>Dikarya</taxon>
        <taxon>Basidiomycota</taxon>
        <taxon>Agaricomycotina</taxon>
        <taxon>Agaricomycetes</taxon>
        <taxon>Agaricomycetidae</taxon>
        <taxon>Agaricales</taxon>
        <taxon>Marasmiineae</taxon>
        <taxon>Mycenaceae</taxon>
        <taxon>Mycena</taxon>
    </lineage>
</organism>
<evidence type="ECO:0000313" key="3">
    <source>
        <dbReference type="EMBL" id="KAJ7709860.1"/>
    </source>
</evidence>
<dbReference type="GO" id="GO:0016020">
    <property type="term" value="C:membrane"/>
    <property type="evidence" value="ECO:0007669"/>
    <property type="project" value="TreeGrafter"/>
</dbReference>
<feature type="domain" description="DAGKc" evidence="2">
    <location>
        <begin position="100"/>
        <end position="240"/>
    </location>
</feature>
<sequence length="473" mass="51919">MAQRDLTIRAAATKKLSTLSYTDTELTITDGRVIQVPMRQVIGARRDARTLNLSYIARKKKADPMSLTNFVGTVEDAEDDAVDAWIETLLHMAYEGAGVKRGRRLKVIINPHGGTKKGVAIFNKTIEPILRTAQCSLDVIHTTRGGHAYDIAKTIKFEYDAIVVVSGDGLVHEILNGFAHHEQPINAFRIPLAPVPTGTGNGLSLNLLGMNDGFDVSAAALNVVKGLSMNVDVFSLTQNGKRTISFMSQGMGLIADLDIGTEHLRWMGEARFMYGLLRGMIQFKPCPVQLSYKAVELDKDKMIDTLRKRRMKDKDKDVPAPPSLQNSEAETALPPLKHSSTDNDGWTTLEKPLLYVFAGKGPYVGRDLMAFPVSLPDDGLIDIIAQPVSSRSEILLSLGGAPKGELYWNSSLQYIKAHAYRVKPLSPKGALAVDGEIFPFEEFQVETHQGLATLLSPHGYYAAEPAPRPKRKT</sequence>
<dbReference type="Gene3D" id="3.40.50.10330">
    <property type="entry name" value="Probable inorganic polyphosphate/atp-NAD kinase, domain 1"/>
    <property type="match status" value="1"/>
</dbReference>
<accession>A0AAD7H1R1</accession>
<dbReference type="GO" id="GO:0001727">
    <property type="term" value="F:lipid kinase activity"/>
    <property type="evidence" value="ECO:0007669"/>
    <property type="project" value="TreeGrafter"/>
</dbReference>
<dbReference type="GO" id="GO:0046512">
    <property type="term" value="P:sphingosine biosynthetic process"/>
    <property type="evidence" value="ECO:0007669"/>
    <property type="project" value="TreeGrafter"/>
</dbReference>
<evidence type="ECO:0000313" key="4">
    <source>
        <dbReference type="Proteomes" id="UP001221757"/>
    </source>
</evidence>
<protein>
    <submittedName>
        <fullName evidence="3">ATP-NAD kinase-like domain-containing protein</fullName>
    </submittedName>
</protein>
<dbReference type="InterPro" id="IPR017438">
    <property type="entry name" value="ATP-NAD_kinase_N"/>
</dbReference>
<keyword evidence="3" id="KW-0808">Transferase</keyword>
<proteinExistence type="predicted"/>
<keyword evidence="4" id="KW-1185">Reference proteome</keyword>
<dbReference type="Pfam" id="PF00781">
    <property type="entry name" value="DAGK_cat"/>
    <property type="match status" value="1"/>
</dbReference>
<feature type="region of interest" description="Disordered" evidence="1">
    <location>
        <begin position="306"/>
        <end position="343"/>
    </location>
</feature>
<dbReference type="Proteomes" id="UP001221757">
    <property type="component" value="Unassembled WGS sequence"/>
</dbReference>
<dbReference type="AlphaFoldDB" id="A0AAD7H1R1"/>
<dbReference type="InterPro" id="IPR016064">
    <property type="entry name" value="NAD/diacylglycerol_kinase_sf"/>
</dbReference>
<dbReference type="InterPro" id="IPR055916">
    <property type="entry name" value="DUF7493"/>
</dbReference>
<dbReference type="GO" id="GO:0005737">
    <property type="term" value="C:cytoplasm"/>
    <property type="evidence" value="ECO:0007669"/>
    <property type="project" value="TreeGrafter"/>
</dbReference>
<dbReference type="SUPFAM" id="SSF111331">
    <property type="entry name" value="NAD kinase/diacylglycerol kinase-like"/>
    <property type="match status" value="1"/>
</dbReference>
<comment type="caution">
    <text evidence="3">The sequence shown here is derived from an EMBL/GenBank/DDBJ whole genome shotgun (WGS) entry which is preliminary data.</text>
</comment>
<dbReference type="Pfam" id="PF24321">
    <property type="entry name" value="DUF7493"/>
    <property type="match status" value="1"/>
</dbReference>
<reference evidence="3" key="1">
    <citation type="submission" date="2023-03" db="EMBL/GenBank/DDBJ databases">
        <title>Massive genome expansion in bonnet fungi (Mycena s.s.) driven by repeated elements and novel gene families across ecological guilds.</title>
        <authorList>
            <consortium name="Lawrence Berkeley National Laboratory"/>
            <person name="Harder C.B."/>
            <person name="Miyauchi S."/>
            <person name="Viragh M."/>
            <person name="Kuo A."/>
            <person name="Thoen E."/>
            <person name="Andreopoulos B."/>
            <person name="Lu D."/>
            <person name="Skrede I."/>
            <person name="Drula E."/>
            <person name="Henrissat B."/>
            <person name="Morin E."/>
            <person name="Kohler A."/>
            <person name="Barry K."/>
            <person name="LaButti K."/>
            <person name="Morin E."/>
            <person name="Salamov A."/>
            <person name="Lipzen A."/>
            <person name="Mereny Z."/>
            <person name="Hegedus B."/>
            <person name="Baldrian P."/>
            <person name="Stursova M."/>
            <person name="Weitz H."/>
            <person name="Taylor A."/>
            <person name="Grigoriev I.V."/>
            <person name="Nagy L.G."/>
            <person name="Martin F."/>
            <person name="Kauserud H."/>
        </authorList>
    </citation>
    <scope>NUCLEOTIDE SEQUENCE</scope>
    <source>
        <strain evidence="3">CBHHK067</strain>
    </source>
</reference>
<dbReference type="PANTHER" id="PTHR12358">
    <property type="entry name" value="SPHINGOSINE KINASE"/>
    <property type="match status" value="1"/>
</dbReference>
<dbReference type="Gene3D" id="2.60.200.40">
    <property type="match status" value="1"/>
</dbReference>
<evidence type="ECO:0000256" key="1">
    <source>
        <dbReference type="SAM" id="MobiDB-lite"/>
    </source>
</evidence>